<dbReference type="AlphaFoldDB" id="A0A382LP60"/>
<protein>
    <submittedName>
        <fullName evidence="1">Uncharacterized protein</fullName>
    </submittedName>
</protein>
<proteinExistence type="predicted"/>
<dbReference type="EMBL" id="UINC01087371">
    <property type="protein sequence ID" value="SVC36681.1"/>
    <property type="molecule type" value="Genomic_DNA"/>
</dbReference>
<gene>
    <name evidence="1" type="ORF">METZ01_LOCUS289535</name>
</gene>
<organism evidence="1">
    <name type="scientific">marine metagenome</name>
    <dbReference type="NCBI Taxonomy" id="408172"/>
    <lineage>
        <taxon>unclassified sequences</taxon>
        <taxon>metagenomes</taxon>
        <taxon>ecological metagenomes</taxon>
    </lineage>
</organism>
<reference evidence="1" key="1">
    <citation type="submission" date="2018-05" db="EMBL/GenBank/DDBJ databases">
        <authorList>
            <person name="Lanie J.A."/>
            <person name="Ng W.-L."/>
            <person name="Kazmierczak K.M."/>
            <person name="Andrzejewski T.M."/>
            <person name="Davidsen T.M."/>
            <person name="Wayne K.J."/>
            <person name="Tettelin H."/>
            <person name="Glass J.I."/>
            <person name="Rusch D."/>
            <person name="Podicherti R."/>
            <person name="Tsui H.-C.T."/>
            <person name="Winkler M.E."/>
        </authorList>
    </citation>
    <scope>NUCLEOTIDE SEQUENCE</scope>
</reference>
<name>A0A382LP60_9ZZZZ</name>
<accession>A0A382LP60</accession>
<sequence length="73" mass="8319">MLFCGISKAELDVKKVLVSNDKFVNDYLKKGYKIHSINTATDKENIFLYYHLIKNKELITCVLGPGEIACIRP</sequence>
<evidence type="ECO:0000313" key="1">
    <source>
        <dbReference type="EMBL" id="SVC36681.1"/>
    </source>
</evidence>